<accession>M7NLN4</accession>
<dbReference type="Pfam" id="PF00293">
    <property type="entry name" value="NUDIX"/>
    <property type="match status" value="1"/>
</dbReference>
<sequence>MNVTKEVEKLYGNRLRLRVCGICSRGNRLLLVQHQGLGPEGGFWAPPGGGMEWGTSAEENLQREFLEETGLEVSVGPLLYVWEHLVAPLHTVELFFEVEEQGGRLQTGYDPESPADAQLIRNVSFMEWETIQRLPPESLHRSLWGCSSPQDLKSKRGYFKFSL</sequence>
<dbReference type="STRING" id="1279009.ADICEAN_02167"/>
<organism evidence="4 5">
    <name type="scientific">Cesiribacter andamanensis AMV16</name>
    <dbReference type="NCBI Taxonomy" id="1279009"/>
    <lineage>
        <taxon>Bacteria</taxon>
        <taxon>Pseudomonadati</taxon>
        <taxon>Bacteroidota</taxon>
        <taxon>Cytophagia</taxon>
        <taxon>Cytophagales</taxon>
        <taxon>Cesiribacteraceae</taxon>
        <taxon>Cesiribacter</taxon>
    </lineage>
</organism>
<dbReference type="InterPro" id="IPR015797">
    <property type="entry name" value="NUDIX_hydrolase-like_dom_sf"/>
</dbReference>
<name>M7NLN4_9BACT</name>
<feature type="domain" description="Nudix hydrolase" evidence="3">
    <location>
        <begin position="13"/>
        <end position="159"/>
    </location>
</feature>
<gene>
    <name evidence="4" type="ORF">ADICEAN_02167</name>
</gene>
<dbReference type="InterPro" id="IPR000086">
    <property type="entry name" value="NUDIX_hydrolase_dom"/>
</dbReference>
<dbReference type="PANTHER" id="PTHR43046">
    <property type="entry name" value="GDP-MANNOSE MANNOSYL HYDROLASE"/>
    <property type="match status" value="1"/>
</dbReference>
<dbReference type="Gene3D" id="3.90.79.10">
    <property type="entry name" value="Nucleoside Triphosphate Pyrophosphohydrolase"/>
    <property type="match status" value="1"/>
</dbReference>
<evidence type="ECO:0000256" key="2">
    <source>
        <dbReference type="ARBA" id="ARBA00022801"/>
    </source>
</evidence>
<evidence type="ECO:0000256" key="1">
    <source>
        <dbReference type="ARBA" id="ARBA00001946"/>
    </source>
</evidence>
<comment type="caution">
    <text evidence="4">The sequence shown here is derived from an EMBL/GenBank/DDBJ whole genome shotgun (WGS) entry which is preliminary data.</text>
</comment>
<dbReference type="InterPro" id="IPR020476">
    <property type="entry name" value="Nudix_hydrolase"/>
</dbReference>
<dbReference type="Proteomes" id="UP000011910">
    <property type="component" value="Unassembled WGS sequence"/>
</dbReference>
<reference evidence="4 5" key="1">
    <citation type="journal article" date="2013" name="Genome Announc.">
        <title>Draft Genome Sequence of Cesiribacter andamanensis Strain AMV16T, Isolated from a Soil Sample from a Mud Volcano in the Andaman Islands, India.</title>
        <authorList>
            <person name="Shivaji S."/>
            <person name="Ara S."/>
            <person name="Begum Z."/>
            <person name="Srinivas T.N."/>
            <person name="Singh A."/>
            <person name="Kumar Pinnaka A."/>
        </authorList>
    </citation>
    <scope>NUCLEOTIDE SEQUENCE [LARGE SCALE GENOMIC DNA]</scope>
    <source>
        <strain evidence="4 5">AMV16</strain>
    </source>
</reference>
<dbReference type="PRINTS" id="PR00502">
    <property type="entry name" value="NUDIXFAMILY"/>
</dbReference>
<evidence type="ECO:0000259" key="3">
    <source>
        <dbReference type="PROSITE" id="PS51462"/>
    </source>
</evidence>
<dbReference type="EMBL" id="AODQ01000049">
    <property type="protein sequence ID" value="EMR02690.1"/>
    <property type="molecule type" value="Genomic_DNA"/>
</dbReference>
<dbReference type="PANTHER" id="PTHR43046:SF16">
    <property type="entry name" value="ADP-RIBOSE PYROPHOSPHATASE YJHB-RELATED"/>
    <property type="match status" value="1"/>
</dbReference>
<dbReference type="PATRIC" id="fig|1279009.4.peg.2196"/>
<dbReference type="PROSITE" id="PS51462">
    <property type="entry name" value="NUDIX"/>
    <property type="match status" value="1"/>
</dbReference>
<dbReference type="GO" id="GO:0016787">
    <property type="term" value="F:hydrolase activity"/>
    <property type="evidence" value="ECO:0007669"/>
    <property type="project" value="UniProtKB-KW"/>
</dbReference>
<keyword evidence="5" id="KW-1185">Reference proteome</keyword>
<dbReference type="eggNOG" id="COG1051">
    <property type="taxonomic scope" value="Bacteria"/>
</dbReference>
<proteinExistence type="predicted"/>
<dbReference type="AlphaFoldDB" id="M7NLN4"/>
<protein>
    <recommendedName>
        <fullName evidence="3">Nudix hydrolase domain-containing protein</fullName>
    </recommendedName>
</protein>
<dbReference type="SUPFAM" id="SSF55811">
    <property type="entry name" value="Nudix"/>
    <property type="match status" value="1"/>
</dbReference>
<comment type="cofactor">
    <cofactor evidence="1">
        <name>Mg(2+)</name>
        <dbReference type="ChEBI" id="CHEBI:18420"/>
    </cofactor>
</comment>
<evidence type="ECO:0000313" key="5">
    <source>
        <dbReference type="Proteomes" id="UP000011910"/>
    </source>
</evidence>
<evidence type="ECO:0000313" key="4">
    <source>
        <dbReference type="EMBL" id="EMR02690.1"/>
    </source>
</evidence>
<dbReference type="RefSeq" id="WP_009195560.1">
    <property type="nucleotide sequence ID" value="NZ_AODQ01000049.1"/>
</dbReference>
<keyword evidence="2" id="KW-0378">Hydrolase</keyword>
<dbReference type="OrthoDB" id="9810648at2"/>